<dbReference type="Proteomes" id="UP001062846">
    <property type="component" value="Chromosome 8"/>
</dbReference>
<protein>
    <submittedName>
        <fullName evidence="1">Uncharacterized protein</fullName>
    </submittedName>
</protein>
<accession>A0ACC0MNL4</accession>
<gene>
    <name evidence="1" type="ORF">RHMOL_Rhmol08G0120300</name>
</gene>
<comment type="caution">
    <text evidence="1">The sequence shown here is derived from an EMBL/GenBank/DDBJ whole genome shotgun (WGS) entry which is preliminary data.</text>
</comment>
<reference evidence="1" key="1">
    <citation type="submission" date="2022-02" db="EMBL/GenBank/DDBJ databases">
        <title>Plant Genome Project.</title>
        <authorList>
            <person name="Zhang R.-G."/>
        </authorList>
    </citation>
    <scope>NUCLEOTIDE SEQUENCE</scope>
    <source>
        <strain evidence="1">AT1</strain>
    </source>
</reference>
<name>A0ACC0MNL4_RHOML</name>
<evidence type="ECO:0000313" key="2">
    <source>
        <dbReference type="Proteomes" id="UP001062846"/>
    </source>
</evidence>
<sequence>MFITCGFGLKLGLECSGAVQSLSFTRLYLICTFRVLIYFSLTKTLKGKASLKRQHVHGCSFVRARKFYGYHASEELFAKIQLYPKIWRIQTTIQLFIHRFGYLPQFQMAGCGRFLATLVHYFRMFILLDGKVPVNLRVMLLLREEYERTGMHDATLLFDPGKPLPEDVLKTLSHGLEFENKLIHLKRMREIRS</sequence>
<dbReference type="EMBL" id="CM046395">
    <property type="protein sequence ID" value="KAI8542209.1"/>
    <property type="molecule type" value="Genomic_DNA"/>
</dbReference>
<proteinExistence type="predicted"/>
<keyword evidence="2" id="KW-1185">Reference proteome</keyword>
<organism evidence="1 2">
    <name type="scientific">Rhododendron molle</name>
    <name type="common">Chinese azalea</name>
    <name type="synonym">Azalea mollis</name>
    <dbReference type="NCBI Taxonomy" id="49168"/>
    <lineage>
        <taxon>Eukaryota</taxon>
        <taxon>Viridiplantae</taxon>
        <taxon>Streptophyta</taxon>
        <taxon>Embryophyta</taxon>
        <taxon>Tracheophyta</taxon>
        <taxon>Spermatophyta</taxon>
        <taxon>Magnoliopsida</taxon>
        <taxon>eudicotyledons</taxon>
        <taxon>Gunneridae</taxon>
        <taxon>Pentapetalae</taxon>
        <taxon>asterids</taxon>
        <taxon>Ericales</taxon>
        <taxon>Ericaceae</taxon>
        <taxon>Ericoideae</taxon>
        <taxon>Rhodoreae</taxon>
        <taxon>Rhododendron</taxon>
    </lineage>
</organism>
<evidence type="ECO:0000313" key="1">
    <source>
        <dbReference type="EMBL" id="KAI8542209.1"/>
    </source>
</evidence>